<dbReference type="AlphaFoldDB" id="A0AA36CSM4"/>
<feature type="non-terminal residue" evidence="1">
    <location>
        <position position="1"/>
    </location>
</feature>
<gene>
    <name evidence="1" type="ORF">MSPICULIGERA_LOCUS12077</name>
</gene>
<sequence length="201" mass="21722">MAGGRLVSPTDAALISDLVDLLQGLYDAGLAETTWLLGGPSDERGERDSDAWRTAALRRDTNQEYRITAVPASAVYPFVCSLSHIARRRLLFQQQLIPRGASRLSSSTPSSVFFFPRQPTDFVALPCQADATTSLAYTKFHCTATNKLGSVRSPSVLVRAAFVEAFAQRRFDVFPLADGGARLECMAPAHQPSKLTSGGSV</sequence>
<keyword evidence="2" id="KW-1185">Reference proteome</keyword>
<proteinExistence type="predicted"/>
<evidence type="ECO:0000313" key="1">
    <source>
        <dbReference type="EMBL" id="CAJ0573727.1"/>
    </source>
</evidence>
<dbReference type="EMBL" id="CATQJA010002622">
    <property type="protein sequence ID" value="CAJ0573727.1"/>
    <property type="molecule type" value="Genomic_DNA"/>
</dbReference>
<organism evidence="1 2">
    <name type="scientific">Mesorhabditis spiculigera</name>
    <dbReference type="NCBI Taxonomy" id="96644"/>
    <lineage>
        <taxon>Eukaryota</taxon>
        <taxon>Metazoa</taxon>
        <taxon>Ecdysozoa</taxon>
        <taxon>Nematoda</taxon>
        <taxon>Chromadorea</taxon>
        <taxon>Rhabditida</taxon>
        <taxon>Rhabditina</taxon>
        <taxon>Rhabditomorpha</taxon>
        <taxon>Rhabditoidea</taxon>
        <taxon>Rhabditidae</taxon>
        <taxon>Mesorhabditinae</taxon>
        <taxon>Mesorhabditis</taxon>
    </lineage>
</organism>
<reference evidence="1" key="1">
    <citation type="submission" date="2023-06" db="EMBL/GenBank/DDBJ databases">
        <authorList>
            <person name="Delattre M."/>
        </authorList>
    </citation>
    <scope>NUCLEOTIDE SEQUENCE</scope>
    <source>
        <strain evidence="1">AF72</strain>
    </source>
</reference>
<name>A0AA36CSM4_9BILA</name>
<comment type="caution">
    <text evidence="1">The sequence shown here is derived from an EMBL/GenBank/DDBJ whole genome shotgun (WGS) entry which is preliminary data.</text>
</comment>
<evidence type="ECO:0000313" key="2">
    <source>
        <dbReference type="Proteomes" id="UP001177023"/>
    </source>
</evidence>
<accession>A0AA36CSM4</accession>
<protein>
    <submittedName>
        <fullName evidence="1">Uncharacterized protein</fullName>
    </submittedName>
</protein>
<dbReference type="Proteomes" id="UP001177023">
    <property type="component" value="Unassembled WGS sequence"/>
</dbReference>